<keyword evidence="4" id="KW-1185">Reference proteome</keyword>
<dbReference type="EMBL" id="NJEU01001552">
    <property type="protein sequence ID" value="PHH64642.1"/>
    <property type="molecule type" value="Genomic_DNA"/>
</dbReference>
<dbReference type="Proteomes" id="UP000224854">
    <property type="component" value="Unassembled WGS sequence"/>
</dbReference>
<comment type="caution">
    <text evidence="3">The sequence shown here is derived from an EMBL/GenBank/DDBJ whole genome shotgun (WGS) entry which is preliminary data.</text>
</comment>
<evidence type="ECO:0008006" key="5">
    <source>
        <dbReference type="Google" id="ProtNLM"/>
    </source>
</evidence>
<dbReference type="InterPro" id="IPR021858">
    <property type="entry name" value="Fun_TF"/>
</dbReference>
<name>A0A2C5YBL2_9HYPO</name>
<evidence type="ECO:0000256" key="2">
    <source>
        <dbReference type="SAM" id="MobiDB-lite"/>
    </source>
</evidence>
<evidence type="ECO:0000313" key="3">
    <source>
        <dbReference type="EMBL" id="PHH64642.1"/>
    </source>
</evidence>
<gene>
    <name evidence="3" type="ORF">CDD82_1748</name>
</gene>
<evidence type="ECO:0000313" key="4">
    <source>
        <dbReference type="Proteomes" id="UP000224854"/>
    </source>
</evidence>
<dbReference type="PANTHER" id="PTHR37540">
    <property type="entry name" value="TRANSCRIPTION FACTOR (ACR-2), PUTATIVE-RELATED-RELATED"/>
    <property type="match status" value="1"/>
</dbReference>
<dbReference type="AlphaFoldDB" id="A0A2C5YBL2"/>
<dbReference type="OrthoDB" id="4159781at2759"/>
<sequence length="485" mass="55239">MLKHPSLPSSPSMTDHASNGHGDSPQFVFVSEQDQKSTRSHAMREHWKQRRRGRPKRASPTVRRLMPSTPRATSASPKSTLDGVPLQLLSGLNHALSCSRLDPFDMFPVRLTPQHHQLLHHWLITYSAMMFENMPMSLFNPMRDVWFPLDLSNAASFNAILAHAAAHLARMRGRKSSSDALKFKREAIRIVNQWINMPDRALSDDVFAAVLRLLTYERYWGTEAEWRVHRRGLGQMIEARGGFTALESNWRLELALYLVSLMHKPSWFDSSNRIWELSAQPHHHAVLSNQQTLDRVRCLWLISIVQDLRTFMNTCPPQLPMHGLGPHGAIREAMRLVEMDFERAQSPSSPDNTTHMDHREYSRLACIFFICVLVQSSASLSSPDPSCSDMARMDAHLDLSRQSWQASVQALYTTIFQHEYDLANKAQKADYVLNLTNVLGSRSIQARRGVERCLLHMLCPKSGSLAADQDCDWTPDELLSTLRGM</sequence>
<feature type="compositionally biased region" description="Basic residues" evidence="2">
    <location>
        <begin position="47"/>
        <end position="57"/>
    </location>
</feature>
<reference evidence="3 4" key="1">
    <citation type="submission" date="2017-06" db="EMBL/GenBank/DDBJ databases">
        <title>Ant-infecting Ophiocordyceps genomes reveal a high diversity of potential behavioral manipulation genes and a possible major role for enterotoxins.</title>
        <authorList>
            <person name="De Bekker C."/>
            <person name="Evans H.C."/>
            <person name="Brachmann A."/>
            <person name="Hughes D.P."/>
        </authorList>
    </citation>
    <scope>NUCLEOTIDE SEQUENCE [LARGE SCALE GENOMIC DNA]</scope>
    <source>
        <strain evidence="3 4">1348a</strain>
    </source>
</reference>
<feature type="compositionally biased region" description="Basic and acidic residues" evidence="2">
    <location>
        <begin position="33"/>
        <end position="46"/>
    </location>
</feature>
<feature type="compositionally biased region" description="Polar residues" evidence="2">
    <location>
        <begin position="7"/>
        <end position="17"/>
    </location>
</feature>
<protein>
    <recommendedName>
        <fullName evidence="5">Tachykinin family protein</fullName>
    </recommendedName>
</protein>
<feature type="region of interest" description="Disordered" evidence="2">
    <location>
        <begin position="1"/>
        <end position="80"/>
    </location>
</feature>
<evidence type="ECO:0000256" key="1">
    <source>
        <dbReference type="ARBA" id="ARBA00023242"/>
    </source>
</evidence>
<accession>A0A2C5YBL2</accession>
<organism evidence="3 4">
    <name type="scientific">Ophiocordyceps australis</name>
    <dbReference type="NCBI Taxonomy" id="1399860"/>
    <lineage>
        <taxon>Eukaryota</taxon>
        <taxon>Fungi</taxon>
        <taxon>Dikarya</taxon>
        <taxon>Ascomycota</taxon>
        <taxon>Pezizomycotina</taxon>
        <taxon>Sordariomycetes</taxon>
        <taxon>Hypocreomycetidae</taxon>
        <taxon>Hypocreales</taxon>
        <taxon>Ophiocordycipitaceae</taxon>
        <taxon>Ophiocordyceps</taxon>
    </lineage>
</organism>
<feature type="compositionally biased region" description="Polar residues" evidence="2">
    <location>
        <begin position="70"/>
        <end position="79"/>
    </location>
</feature>
<dbReference type="Pfam" id="PF11951">
    <property type="entry name" value="Fungal_trans_2"/>
    <property type="match status" value="1"/>
</dbReference>
<dbReference type="PANTHER" id="PTHR37540:SF5">
    <property type="entry name" value="TRANSCRIPTION FACTOR DOMAIN-CONTAINING PROTEIN"/>
    <property type="match status" value="1"/>
</dbReference>
<proteinExistence type="predicted"/>
<keyword evidence="1" id="KW-0539">Nucleus</keyword>